<organism evidence="2 3">
    <name type="scientific">Camelus dromedarius</name>
    <name type="common">Dromedary</name>
    <name type="synonym">Arabian camel</name>
    <dbReference type="NCBI Taxonomy" id="9838"/>
    <lineage>
        <taxon>Eukaryota</taxon>
        <taxon>Metazoa</taxon>
        <taxon>Chordata</taxon>
        <taxon>Craniata</taxon>
        <taxon>Vertebrata</taxon>
        <taxon>Euteleostomi</taxon>
        <taxon>Mammalia</taxon>
        <taxon>Eutheria</taxon>
        <taxon>Laurasiatheria</taxon>
        <taxon>Artiodactyla</taxon>
        <taxon>Tylopoda</taxon>
        <taxon>Camelidae</taxon>
        <taxon>Camelus</taxon>
    </lineage>
</organism>
<evidence type="ECO:0000313" key="3">
    <source>
        <dbReference type="Proteomes" id="UP000299084"/>
    </source>
</evidence>
<evidence type="ECO:0000256" key="1">
    <source>
        <dbReference type="SAM" id="MobiDB-lite"/>
    </source>
</evidence>
<protein>
    <submittedName>
        <fullName evidence="2">Uncharacterized protein</fullName>
    </submittedName>
</protein>
<dbReference type="AlphaFoldDB" id="A0A5N4CF46"/>
<feature type="region of interest" description="Disordered" evidence="1">
    <location>
        <begin position="1"/>
        <end position="29"/>
    </location>
</feature>
<reference evidence="2 3" key="1">
    <citation type="journal article" date="2019" name="Mol. Ecol. Resour.">
        <title>Improving Illumina assemblies with Hi-C and long reads: an example with the North African dromedary.</title>
        <authorList>
            <person name="Elbers J.P."/>
            <person name="Rogers M.F."/>
            <person name="Perelman P.L."/>
            <person name="Proskuryakova A.A."/>
            <person name="Serdyukova N.A."/>
            <person name="Johnson W.E."/>
            <person name="Horin P."/>
            <person name="Corander J."/>
            <person name="Murphy D."/>
            <person name="Burger P.A."/>
        </authorList>
    </citation>
    <scope>NUCLEOTIDE SEQUENCE [LARGE SCALE GENOMIC DNA]</scope>
    <source>
        <strain evidence="2">Drom800</strain>
        <tissue evidence="2">Blood</tissue>
    </source>
</reference>
<keyword evidence="3" id="KW-1185">Reference proteome</keyword>
<accession>A0A5N4CF46</accession>
<proteinExistence type="predicted"/>
<dbReference type="EMBL" id="JWIN03000027">
    <property type="protein sequence ID" value="KAB1257370.1"/>
    <property type="molecule type" value="Genomic_DNA"/>
</dbReference>
<sequence length="207" mass="21603">MDNIAAVTTPKAQLEDRSNPGLQVVQDQGGASLGPWAERALRGACQTLDMNSPNSGIEDDLIAWDVSRPSVSLEPSSLPPTLCLRTAPRDLQPQLRGGLLEPYFLRQPWDKIIGTNGAYPCGPGGRSEGSAGLSEALNPDSSGDSVGCPRAPSQLTAGLGARVSLVTGTAGWGGISPSPSARPALSLWKRNARSAWWMGVSALPPHS</sequence>
<comment type="caution">
    <text evidence="2">The sequence shown here is derived from an EMBL/GenBank/DDBJ whole genome shotgun (WGS) entry which is preliminary data.</text>
</comment>
<evidence type="ECO:0000313" key="2">
    <source>
        <dbReference type="EMBL" id="KAB1257370.1"/>
    </source>
</evidence>
<gene>
    <name evidence="2" type="ORF">Cadr_000026312</name>
</gene>
<dbReference type="Proteomes" id="UP000299084">
    <property type="component" value="Unassembled WGS sequence"/>
</dbReference>
<name>A0A5N4CF46_CAMDR</name>
<feature type="region of interest" description="Disordered" evidence="1">
    <location>
        <begin position="123"/>
        <end position="148"/>
    </location>
</feature>